<reference evidence="1" key="1">
    <citation type="thesis" date="2021" institute="BYU ScholarsArchive" country="Provo, UT, USA">
        <title>Applications of and Algorithms for Genome Assembly and Genomic Analyses with an Emphasis on Marine Teleosts.</title>
        <authorList>
            <person name="Pickett B.D."/>
        </authorList>
    </citation>
    <scope>NUCLEOTIDE SEQUENCE</scope>
    <source>
        <strain evidence="1">HI-2016</strain>
    </source>
</reference>
<keyword evidence="2" id="KW-1185">Reference proteome</keyword>
<evidence type="ECO:0000313" key="2">
    <source>
        <dbReference type="Proteomes" id="UP000824540"/>
    </source>
</evidence>
<proteinExistence type="predicted"/>
<evidence type="ECO:0000313" key="1">
    <source>
        <dbReference type="EMBL" id="KAG9347823.1"/>
    </source>
</evidence>
<dbReference type="Proteomes" id="UP000824540">
    <property type="component" value="Unassembled WGS sequence"/>
</dbReference>
<protein>
    <submittedName>
        <fullName evidence="1">Uncharacterized protein</fullName>
    </submittedName>
</protein>
<comment type="caution">
    <text evidence="1">The sequence shown here is derived from an EMBL/GenBank/DDBJ whole genome shotgun (WGS) entry which is preliminary data.</text>
</comment>
<dbReference type="AlphaFoldDB" id="A0A8T2P318"/>
<name>A0A8T2P318_9TELE</name>
<sequence>MLEERPIGRQYSYCARRVGTTHMTSPYTVAFIGFGPTLKRWGRVDLGFGRSVGGQRDLCLPISKLENCREPLNRWKWSRTRSAAAIPLAQ</sequence>
<organism evidence="1 2">
    <name type="scientific">Albula glossodonta</name>
    <name type="common">roundjaw bonefish</name>
    <dbReference type="NCBI Taxonomy" id="121402"/>
    <lineage>
        <taxon>Eukaryota</taxon>
        <taxon>Metazoa</taxon>
        <taxon>Chordata</taxon>
        <taxon>Craniata</taxon>
        <taxon>Vertebrata</taxon>
        <taxon>Euteleostomi</taxon>
        <taxon>Actinopterygii</taxon>
        <taxon>Neopterygii</taxon>
        <taxon>Teleostei</taxon>
        <taxon>Albuliformes</taxon>
        <taxon>Albulidae</taxon>
        <taxon>Albula</taxon>
    </lineage>
</organism>
<gene>
    <name evidence="1" type="ORF">JZ751_003839</name>
</gene>
<dbReference type="EMBL" id="JAFBMS010000012">
    <property type="protein sequence ID" value="KAG9347823.1"/>
    <property type="molecule type" value="Genomic_DNA"/>
</dbReference>
<accession>A0A8T2P318</accession>